<name>A0ABU8LKC7_9MICO</name>
<protein>
    <submittedName>
        <fullName evidence="1">Uncharacterized protein</fullName>
    </submittedName>
</protein>
<keyword evidence="2" id="KW-1185">Reference proteome</keyword>
<proteinExistence type="predicted"/>
<accession>A0ABU8LKC7</accession>
<dbReference type="EMBL" id="JBBDGN010000007">
    <property type="protein sequence ID" value="MEJ1091784.1"/>
    <property type="molecule type" value="Genomic_DNA"/>
</dbReference>
<dbReference type="Proteomes" id="UP001366085">
    <property type="component" value="Unassembled WGS sequence"/>
</dbReference>
<evidence type="ECO:0000313" key="2">
    <source>
        <dbReference type="Proteomes" id="UP001366085"/>
    </source>
</evidence>
<evidence type="ECO:0000313" key="1">
    <source>
        <dbReference type="EMBL" id="MEJ1091784.1"/>
    </source>
</evidence>
<sequence>MPDLARAECAAGARDDIVTGQAAGFVYEKDAGRYHLLSLRGTAAQR</sequence>
<reference evidence="1 2" key="1">
    <citation type="submission" date="2024-02" db="EMBL/GenBank/DDBJ databases">
        <authorList>
            <person name="Saticioglu I.B."/>
        </authorList>
    </citation>
    <scope>NUCLEOTIDE SEQUENCE [LARGE SCALE GENOMIC DNA]</scope>
    <source>
        <strain evidence="1 2">Mu-43</strain>
    </source>
</reference>
<gene>
    <name evidence="1" type="ORF">WDU93_08750</name>
</gene>
<dbReference type="RefSeq" id="WP_337319851.1">
    <property type="nucleotide sequence ID" value="NZ_JBBDGN010000007.1"/>
</dbReference>
<organism evidence="1 2">
    <name type="scientific">Microbacterium istanbulense</name>
    <dbReference type="NCBI Taxonomy" id="3122049"/>
    <lineage>
        <taxon>Bacteria</taxon>
        <taxon>Bacillati</taxon>
        <taxon>Actinomycetota</taxon>
        <taxon>Actinomycetes</taxon>
        <taxon>Micrococcales</taxon>
        <taxon>Microbacteriaceae</taxon>
        <taxon>Microbacterium</taxon>
    </lineage>
</organism>
<comment type="caution">
    <text evidence="1">The sequence shown here is derived from an EMBL/GenBank/DDBJ whole genome shotgun (WGS) entry which is preliminary data.</text>
</comment>